<proteinExistence type="predicted"/>
<reference evidence="5 6" key="1">
    <citation type="submission" date="2014-12" db="EMBL/GenBank/DDBJ databases">
        <title>Denitrispirillum autotrophicum gen. nov., sp. nov., Denitrifying, Facultatively Autotrophic Bacteria Isolated from Rice Paddy Soil.</title>
        <authorList>
            <person name="Ishii S."/>
            <person name="Ashida N."/>
            <person name="Ohno H."/>
            <person name="Otsuka S."/>
            <person name="Yokota A."/>
            <person name="Senoo K."/>
        </authorList>
    </citation>
    <scope>NUCLEOTIDE SEQUENCE [LARGE SCALE GENOMIC DNA]</scope>
    <source>
        <strain evidence="5 6">TSA66</strain>
    </source>
</reference>
<feature type="transmembrane region" description="Helical" evidence="3">
    <location>
        <begin position="26"/>
        <end position="46"/>
    </location>
</feature>
<dbReference type="InterPro" id="IPR043128">
    <property type="entry name" value="Rev_trsase/Diguanyl_cyclase"/>
</dbReference>
<dbReference type="InterPro" id="IPR029787">
    <property type="entry name" value="Nucleotide_cyclase"/>
</dbReference>
<keyword evidence="3" id="KW-0812">Transmembrane</keyword>
<dbReference type="Gene3D" id="3.30.70.270">
    <property type="match status" value="1"/>
</dbReference>
<comment type="catalytic activity">
    <reaction evidence="2">
        <text>2 GTP = 3',3'-c-di-GMP + 2 diphosphate</text>
        <dbReference type="Rhea" id="RHEA:24898"/>
        <dbReference type="ChEBI" id="CHEBI:33019"/>
        <dbReference type="ChEBI" id="CHEBI:37565"/>
        <dbReference type="ChEBI" id="CHEBI:58805"/>
        <dbReference type="EC" id="2.7.7.65"/>
    </reaction>
</comment>
<evidence type="ECO:0000256" key="1">
    <source>
        <dbReference type="ARBA" id="ARBA00012528"/>
    </source>
</evidence>
<gene>
    <name evidence="5" type="ORF">TSA66_24045</name>
</gene>
<feature type="transmembrane region" description="Helical" evidence="3">
    <location>
        <begin position="148"/>
        <end position="173"/>
    </location>
</feature>
<evidence type="ECO:0000259" key="4">
    <source>
        <dbReference type="PROSITE" id="PS50887"/>
    </source>
</evidence>
<dbReference type="SMART" id="SM00267">
    <property type="entry name" value="GGDEF"/>
    <property type="match status" value="1"/>
</dbReference>
<evidence type="ECO:0000256" key="3">
    <source>
        <dbReference type="SAM" id="Phobius"/>
    </source>
</evidence>
<feature type="domain" description="GGDEF" evidence="4">
    <location>
        <begin position="206"/>
        <end position="336"/>
    </location>
</feature>
<evidence type="ECO:0000313" key="5">
    <source>
        <dbReference type="EMBL" id="KIF83967.1"/>
    </source>
</evidence>
<evidence type="ECO:0000256" key="2">
    <source>
        <dbReference type="ARBA" id="ARBA00034247"/>
    </source>
</evidence>
<dbReference type="Proteomes" id="UP000031572">
    <property type="component" value="Unassembled WGS sequence"/>
</dbReference>
<accession>A0A0C1YTH0</accession>
<dbReference type="PANTHER" id="PTHR45138:SF9">
    <property type="entry name" value="DIGUANYLATE CYCLASE DGCM-RELATED"/>
    <property type="match status" value="1"/>
</dbReference>
<dbReference type="InterPro" id="IPR000160">
    <property type="entry name" value="GGDEF_dom"/>
</dbReference>
<dbReference type="PANTHER" id="PTHR45138">
    <property type="entry name" value="REGULATORY COMPONENTS OF SENSORY TRANSDUCTION SYSTEM"/>
    <property type="match status" value="1"/>
</dbReference>
<dbReference type="GO" id="GO:0052621">
    <property type="term" value="F:diguanylate cyclase activity"/>
    <property type="evidence" value="ECO:0007669"/>
    <property type="project" value="UniProtKB-EC"/>
</dbReference>
<keyword evidence="3" id="KW-0472">Membrane</keyword>
<dbReference type="CDD" id="cd01949">
    <property type="entry name" value="GGDEF"/>
    <property type="match status" value="1"/>
</dbReference>
<dbReference type="InterPro" id="IPR050469">
    <property type="entry name" value="Diguanylate_Cyclase"/>
</dbReference>
<sequence>MRMVAGLFALLTPLWMIVDVLVFTWPLTIMLVVGRLITSIAFGMLARAYRKSTKMADAYRALAFMFAIPTLFFIYSHPLLSHFHMDGPAAAISAGYAFLPFVMVAGLAVFPLTAAEGVLFALPVLAAEALVALMQLNLLSWSSHLGAFWLLLLIAAVASLAGMSQLSFMISLVKQASHDTLTGCFSRASGEEMLDIQFHISSRSGAPLAVVFVDLDDFKRINDRFGHDSGDRVLQAAADALRSNLRAGDILARWGGEEFVIILPGASGATAATTVARLRERGLGTRPDGTRMTASFGLAERCADRADNWRKLLEIADQRMYQAKVAGKDCCVGCAEQT</sequence>
<dbReference type="NCBIfam" id="TIGR00254">
    <property type="entry name" value="GGDEF"/>
    <property type="match status" value="1"/>
</dbReference>
<feature type="transmembrane region" description="Helical" evidence="3">
    <location>
        <begin position="58"/>
        <end position="77"/>
    </location>
</feature>
<dbReference type="EC" id="2.7.7.65" evidence="1"/>
<evidence type="ECO:0000313" key="6">
    <source>
        <dbReference type="Proteomes" id="UP000031572"/>
    </source>
</evidence>
<feature type="transmembrane region" description="Helical" evidence="3">
    <location>
        <begin position="89"/>
        <end position="110"/>
    </location>
</feature>
<name>A0A0C1YTH0_9BURK</name>
<dbReference type="SUPFAM" id="SSF55073">
    <property type="entry name" value="Nucleotide cyclase"/>
    <property type="match status" value="1"/>
</dbReference>
<dbReference type="FunFam" id="3.30.70.270:FF:000001">
    <property type="entry name" value="Diguanylate cyclase domain protein"/>
    <property type="match status" value="1"/>
</dbReference>
<dbReference type="EMBL" id="JWJG01000028">
    <property type="protein sequence ID" value="KIF83967.1"/>
    <property type="molecule type" value="Genomic_DNA"/>
</dbReference>
<dbReference type="PROSITE" id="PS50887">
    <property type="entry name" value="GGDEF"/>
    <property type="match status" value="1"/>
</dbReference>
<dbReference type="STRING" id="709839.TSA66_24045"/>
<comment type="caution">
    <text evidence="5">The sequence shown here is derived from an EMBL/GenBank/DDBJ whole genome shotgun (WGS) entry which is preliminary data.</text>
</comment>
<keyword evidence="6" id="KW-1185">Reference proteome</keyword>
<dbReference type="Pfam" id="PF00990">
    <property type="entry name" value="GGDEF"/>
    <property type="match status" value="1"/>
</dbReference>
<organism evidence="5 6">
    <name type="scientific">Noviherbaspirillum autotrophicum</name>
    <dbReference type="NCBI Taxonomy" id="709839"/>
    <lineage>
        <taxon>Bacteria</taxon>
        <taxon>Pseudomonadati</taxon>
        <taxon>Pseudomonadota</taxon>
        <taxon>Betaproteobacteria</taxon>
        <taxon>Burkholderiales</taxon>
        <taxon>Oxalobacteraceae</taxon>
        <taxon>Noviherbaspirillum</taxon>
    </lineage>
</organism>
<dbReference type="AlphaFoldDB" id="A0A0C1YTH0"/>
<feature type="transmembrane region" description="Helical" evidence="3">
    <location>
        <begin position="117"/>
        <end position="136"/>
    </location>
</feature>
<protein>
    <recommendedName>
        <fullName evidence="1">diguanylate cyclase</fullName>
        <ecNumber evidence="1">2.7.7.65</ecNumber>
    </recommendedName>
</protein>
<keyword evidence="3" id="KW-1133">Transmembrane helix</keyword>